<dbReference type="RefSeq" id="WP_087820589.1">
    <property type="nucleotide sequence ID" value="NZ_FYAH01000002.1"/>
</dbReference>
<dbReference type="EC" id="3.1.1.1" evidence="3"/>
<accession>A0A1Y6KYX4</accession>
<proteinExistence type="predicted"/>
<evidence type="ECO:0000313" key="3">
    <source>
        <dbReference type="EMBL" id="SMY16566.1"/>
    </source>
</evidence>
<dbReference type="PANTHER" id="PTHR48081:SF8">
    <property type="entry name" value="ALPHA_BETA HYDROLASE FOLD-3 DOMAIN-CONTAINING PROTEIN-RELATED"/>
    <property type="match status" value="1"/>
</dbReference>
<gene>
    <name evidence="3" type="primary">nlhH</name>
    <name evidence="3" type="ORF">PAQU9191_01802</name>
</gene>
<evidence type="ECO:0000256" key="1">
    <source>
        <dbReference type="ARBA" id="ARBA00022801"/>
    </source>
</evidence>
<keyword evidence="4" id="KW-1185">Reference proteome</keyword>
<dbReference type="Proteomes" id="UP000196485">
    <property type="component" value="Unassembled WGS sequence"/>
</dbReference>
<dbReference type="InterPro" id="IPR013094">
    <property type="entry name" value="AB_hydrolase_3"/>
</dbReference>
<evidence type="ECO:0000259" key="2">
    <source>
        <dbReference type="Pfam" id="PF07859"/>
    </source>
</evidence>
<organism evidence="3 4">
    <name type="scientific">Photobacterium aquimaris</name>
    <dbReference type="NCBI Taxonomy" id="512643"/>
    <lineage>
        <taxon>Bacteria</taxon>
        <taxon>Pseudomonadati</taxon>
        <taxon>Pseudomonadota</taxon>
        <taxon>Gammaproteobacteria</taxon>
        <taxon>Vibrionales</taxon>
        <taxon>Vibrionaceae</taxon>
        <taxon>Photobacterium</taxon>
    </lineage>
</organism>
<dbReference type="PANTHER" id="PTHR48081">
    <property type="entry name" value="AB HYDROLASE SUPERFAMILY PROTEIN C4A8.06C"/>
    <property type="match status" value="1"/>
</dbReference>
<evidence type="ECO:0000313" key="4">
    <source>
        <dbReference type="Proteomes" id="UP000196485"/>
    </source>
</evidence>
<name>A0A1Y6KYX4_9GAMM</name>
<feature type="domain" description="Alpha/beta hydrolase fold-3" evidence="2">
    <location>
        <begin position="80"/>
        <end position="285"/>
    </location>
</feature>
<dbReference type="Gene3D" id="3.40.50.1820">
    <property type="entry name" value="alpha/beta hydrolase"/>
    <property type="match status" value="1"/>
</dbReference>
<dbReference type="InterPro" id="IPR050300">
    <property type="entry name" value="GDXG_lipolytic_enzyme"/>
</dbReference>
<dbReference type="EMBL" id="FYAH01000002">
    <property type="protein sequence ID" value="SMY16566.1"/>
    <property type="molecule type" value="Genomic_DNA"/>
</dbReference>
<dbReference type="InterPro" id="IPR029058">
    <property type="entry name" value="AB_hydrolase_fold"/>
</dbReference>
<dbReference type="Pfam" id="PF07859">
    <property type="entry name" value="Abhydrolase_3"/>
    <property type="match status" value="1"/>
</dbReference>
<keyword evidence="1 3" id="KW-0378">Hydrolase</keyword>
<protein>
    <submittedName>
        <fullName evidence="3">Carboxylesterase NlhH</fullName>
        <ecNumber evidence="3">3.1.1.1</ecNumber>
    </submittedName>
</protein>
<dbReference type="GO" id="GO:0106435">
    <property type="term" value="F:carboxylesterase activity"/>
    <property type="evidence" value="ECO:0007669"/>
    <property type="project" value="UniProtKB-EC"/>
</dbReference>
<dbReference type="SUPFAM" id="SSF53474">
    <property type="entry name" value="alpha/beta-Hydrolases"/>
    <property type="match status" value="1"/>
</dbReference>
<dbReference type="AlphaFoldDB" id="A0A1Y6KYX4"/>
<sequence>MKRKIDDALAVWLDGFNLQLAALKAAGVPLSATRARQGLATITQSLVTDIPHIAMIIDDAIEHVPIRVYHPQSLQPLPILMYLHGGGHVAGSIAVYDPICRKLALASQHIVVAINYRLAPEYPYPAAVNDGYLCLQQLLPQLDRMGVNYSPQVSIGGDSAGGALAATLCGLAQQDNGISIYKQVLIYPSLDYTLSLPSTVINGRNYFLQTDKIEWYFEQYFADQDDRYKASPLWQAVSEHFPATLVITTEFCPLRDDGRYYYQKLCQQGVSAQYYHMPNMVHAFLNLENVVPTHCQQVYERINTFLAIDEAKSK</sequence>
<reference evidence="4" key="1">
    <citation type="submission" date="2017-06" db="EMBL/GenBank/DDBJ databases">
        <authorList>
            <person name="Rodrigo-Torres L."/>
            <person name="Arahal R. D."/>
            <person name="Lucena T."/>
        </authorList>
    </citation>
    <scope>NUCLEOTIDE SEQUENCE [LARGE SCALE GENOMIC DNA]</scope>
    <source>
        <strain evidence="4">type strain: CECT 9192</strain>
    </source>
</reference>